<dbReference type="SUPFAM" id="SSF54523">
    <property type="entry name" value="Pili subunits"/>
    <property type="match status" value="1"/>
</dbReference>
<dbReference type="PRINTS" id="PR00813">
    <property type="entry name" value="BCTERIALGSPG"/>
</dbReference>
<dbReference type="InterPro" id="IPR012902">
    <property type="entry name" value="N_methyl_site"/>
</dbReference>
<dbReference type="Pfam" id="PF07963">
    <property type="entry name" value="N_methyl"/>
    <property type="match status" value="1"/>
</dbReference>
<keyword evidence="3" id="KW-0472">Membrane</keyword>
<evidence type="ECO:0000313" key="4">
    <source>
        <dbReference type="EMBL" id="AQQ70360.1"/>
    </source>
</evidence>
<organism evidence="4 5">
    <name type="scientific">Limihaloglobus sulfuriphilus</name>
    <dbReference type="NCBI Taxonomy" id="1851148"/>
    <lineage>
        <taxon>Bacteria</taxon>
        <taxon>Pseudomonadati</taxon>
        <taxon>Planctomycetota</taxon>
        <taxon>Phycisphaerae</taxon>
        <taxon>Sedimentisphaerales</taxon>
        <taxon>Sedimentisphaeraceae</taxon>
        <taxon>Limihaloglobus</taxon>
    </lineage>
</organism>
<dbReference type="AlphaFoldDB" id="A0A1Q2MCG2"/>
<keyword evidence="3" id="KW-0812">Transmembrane</keyword>
<proteinExistence type="predicted"/>
<dbReference type="InterPro" id="IPR000983">
    <property type="entry name" value="Bac_GSPG_pilin"/>
</dbReference>
<dbReference type="GO" id="GO:0015628">
    <property type="term" value="P:protein secretion by the type II secretion system"/>
    <property type="evidence" value="ECO:0007669"/>
    <property type="project" value="InterPro"/>
</dbReference>
<keyword evidence="3" id="KW-1133">Transmembrane helix</keyword>
<dbReference type="RefSeq" id="WP_146682630.1">
    <property type="nucleotide sequence ID" value="NZ_CP019646.1"/>
</dbReference>
<dbReference type="NCBIfam" id="TIGR02532">
    <property type="entry name" value="IV_pilin_GFxxxE"/>
    <property type="match status" value="1"/>
</dbReference>
<keyword evidence="1" id="KW-0488">Methylation</keyword>
<keyword evidence="5" id="KW-1185">Reference proteome</keyword>
<feature type="region of interest" description="Disordered" evidence="2">
    <location>
        <begin position="203"/>
        <end position="223"/>
    </location>
</feature>
<dbReference type="GO" id="GO:0015627">
    <property type="term" value="C:type II protein secretion system complex"/>
    <property type="evidence" value="ECO:0007669"/>
    <property type="project" value="InterPro"/>
</dbReference>
<dbReference type="STRING" id="1851148.SMSP2_00706"/>
<dbReference type="Proteomes" id="UP000188181">
    <property type="component" value="Chromosome"/>
</dbReference>
<dbReference type="InterPro" id="IPR045584">
    <property type="entry name" value="Pilin-like"/>
</dbReference>
<evidence type="ECO:0000256" key="3">
    <source>
        <dbReference type="SAM" id="Phobius"/>
    </source>
</evidence>
<gene>
    <name evidence="4" type="primary">xcpT_4</name>
    <name evidence="4" type="ORF">SMSP2_00706</name>
</gene>
<sequence>MKSKKGFTLIELLVVISIIALLMAILMPALTKVREQAKTTICMTNQNSLGTFLMIYTTDNNDSYPMGFDSTGSGCPRDGSWNFAIGQYMDRDGSLDGSAYRDKAELRACPSAPIKDNTIYSLGEGNRGWWTFWNSNPQDSLVHYGSYGFNRWMYDCPQSWPCAGAGRDGYQSGGSIEWNWKKSSTTKSAYNVPVLFDSWYSNTMPSDRDRPPQKSGQVYDGTSANQGMGMVCIDRHRNMSNNILFADMSIRKVGLKELWTLSWHRRFDTTTTYERWNNTSGWPDWLR</sequence>
<feature type="transmembrane region" description="Helical" evidence="3">
    <location>
        <begin position="12"/>
        <end position="30"/>
    </location>
</feature>
<accession>A0A1Q2MCG2</accession>
<dbReference type="KEGG" id="pbas:SMSP2_00706"/>
<dbReference type="OrthoDB" id="279149at2"/>
<dbReference type="PROSITE" id="PS00409">
    <property type="entry name" value="PROKAR_NTER_METHYL"/>
    <property type="match status" value="1"/>
</dbReference>
<feature type="compositionally biased region" description="Polar residues" evidence="2">
    <location>
        <begin position="214"/>
        <end position="223"/>
    </location>
</feature>
<name>A0A1Q2MCG2_9BACT</name>
<dbReference type="Gene3D" id="3.30.700.10">
    <property type="entry name" value="Glycoprotein, Type 4 Pilin"/>
    <property type="match status" value="1"/>
</dbReference>
<evidence type="ECO:0000256" key="2">
    <source>
        <dbReference type="SAM" id="MobiDB-lite"/>
    </source>
</evidence>
<dbReference type="PANTHER" id="PTHR30093">
    <property type="entry name" value="GENERAL SECRETION PATHWAY PROTEIN G"/>
    <property type="match status" value="1"/>
</dbReference>
<evidence type="ECO:0000256" key="1">
    <source>
        <dbReference type="ARBA" id="ARBA00022481"/>
    </source>
</evidence>
<dbReference type="EMBL" id="CP019646">
    <property type="protein sequence ID" value="AQQ70360.1"/>
    <property type="molecule type" value="Genomic_DNA"/>
</dbReference>
<evidence type="ECO:0000313" key="5">
    <source>
        <dbReference type="Proteomes" id="UP000188181"/>
    </source>
</evidence>
<reference evidence="5" key="1">
    <citation type="submission" date="2017-02" db="EMBL/GenBank/DDBJ databases">
        <title>Comparative genomics and description of representatives of a novel lineage of planctomycetes thriving in anoxic sediments.</title>
        <authorList>
            <person name="Spring S."/>
            <person name="Bunk B."/>
            <person name="Sproer C."/>
        </authorList>
    </citation>
    <scope>NUCLEOTIDE SEQUENCE [LARGE SCALE GENOMIC DNA]</scope>
    <source>
        <strain evidence="5">SM-Chi-D1</strain>
    </source>
</reference>
<protein>
    <submittedName>
        <fullName evidence="4">PilD-dependent protein PddA</fullName>
    </submittedName>
</protein>